<protein>
    <submittedName>
        <fullName evidence="4">WD repeat domain 53</fullName>
    </submittedName>
</protein>
<proteinExistence type="predicted"/>
<dbReference type="Ensembl" id="ENSFALT00000032505.1">
    <property type="protein sequence ID" value="ENSFALP00000019030.1"/>
    <property type="gene ID" value="ENSFALG00000003141.2"/>
</dbReference>
<reference evidence="4" key="3">
    <citation type="submission" date="2025-09" db="UniProtKB">
        <authorList>
            <consortium name="Ensembl"/>
        </authorList>
    </citation>
    <scope>IDENTIFICATION</scope>
</reference>
<reference evidence="4 5" key="1">
    <citation type="journal article" date="2012" name="Nature">
        <title>The genomic landscape of species divergence in Ficedula flycatchers.</title>
        <authorList>
            <person name="Ellegren H."/>
            <person name="Smeds L."/>
            <person name="Burri R."/>
            <person name="Olason P.I."/>
            <person name="Backstrom N."/>
            <person name="Kawakami T."/>
            <person name="Kunstner A."/>
            <person name="Makinen H."/>
            <person name="Nadachowska-Brzyska K."/>
            <person name="Qvarnstrom A."/>
            <person name="Uebbing S."/>
            <person name="Wolf J.B."/>
        </authorList>
    </citation>
    <scope>NUCLEOTIDE SEQUENCE [LARGE SCALE GENOMIC DNA]</scope>
</reference>
<name>A0A803V8H4_FICAL</name>
<dbReference type="AlphaFoldDB" id="A0A803V8H4"/>
<dbReference type="InterPro" id="IPR001680">
    <property type="entry name" value="WD40_rpt"/>
</dbReference>
<dbReference type="Gene3D" id="2.130.10.10">
    <property type="entry name" value="YVTN repeat-like/Quinoprotein amine dehydrogenase"/>
    <property type="match status" value="2"/>
</dbReference>
<evidence type="ECO:0000313" key="4">
    <source>
        <dbReference type="Ensembl" id="ENSFALP00000019030.1"/>
    </source>
</evidence>
<dbReference type="PROSITE" id="PS50082">
    <property type="entry name" value="WD_REPEATS_2"/>
    <property type="match status" value="2"/>
</dbReference>
<dbReference type="PANTHER" id="PTHR44666:SF1">
    <property type="entry name" value="WD REPEAT-CONTAINING PROTEIN 53"/>
    <property type="match status" value="1"/>
</dbReference>
<dbReference type="PROSITE" id="PS51257">
    <property type="entry name" value="PROKAR_LIPOPROTEIN"/>
    <property type="match status" value="1"/>
</dbReference>
<evidence type="ECO:0000256" key="3">
    <source>
        <dbReference type="PROSITE-ProRule" id="PRU00221"/>
    </source>
</evidence>
<keyword evidence="2" id="KW-0677">Repeat</keyword>
<keyword evidence="5" id="KW-1185">Reference proteome</keyword>
<dbReference type="SUPFAM" id="SSF50978">
    <property type="entry name" value="WD40 repeat-like"/>
    <property type="match status" value="1"/>
</dbReference>
<organism evidence="4 5">
    <name type="scientific">Ficedula albicollis</name>
    <name type="common">Collared flycatcher</name>
    <name type="synonym">Muscicapa albicollis</name>
    <dbReference type="NCBI Taxonomy" id="59894"/>
    <lineage>
        <taxon>Eukaryota</taxon>
        <taxon>Metazoa</taxon>
        <taxon>Chordata</taxon>
        <taxon>Craniata</taxon>
        <taxon>Vertebrata</taxon>
        <taxon>Euteleostomi</taxon>
        <taxon>Archelosauria</taxon>
        <taxon>Archosauria</taxon>
        <taxon>Dinosauria</taxon>
        <taxon>Saurischia</taxon>
        <taxon>Theropoda</taxon>
        <taxon>Coelurosauria</taxon>
        <taxon>Aves</taxon>
        <taxon>Neognathae</taxon>
        <taxon>Neoaves</taxon>
        <taxon>Telluraves</taxon>
        <taxon>Australaves</taxon>
        <taxon>Passeriformes</taxon>
        <taxon>Muscicapidae</taxon>
        <taxon>Ficedula</taxon>
    </lineage>
</organism>
<sequence>MAARLVAMPMTATVPSGPSHHTSQACRPSLKPILVRAPSVLCAMGLRCSVKPFFLMYTFLEQSLVLKAWWKARTWARQGGWGRWTGLGAACAAGRCPFRPRPLWFQEIKPRRLPQPPAPLVPNGGRARGLWGCPRAPGEAAKGCPGGVGGSRPHLALVGGHVAEDVGAQGLLGQAAGGQAAPHLAVLVAVQDAVPQLADQRAAPQLPQLQGCPCSMAVKWDGGHSSSVLCLDSSAEGLVASGAERGELALWDGGGSPVAQLRLPQEQDVTSVVFSARRPSTLYTSHGETISVLDVRSLQEPLQRFQVNEEEINCLAVNDTDSSLAAADDSGAIKVVDLESKKVSRSLRHSNICSSVAFRPQRPQSLVSCGLDMQVMLWNLQKARPLWTMNLQECDMEEESSQSAGQFFNPPLAHSLSVASCGNIFGCGAQDGKIRIFRVTGVRFERELEFQAHSLGVSQVLFMPEAYWLLSGGNDGKVLLWDVSSNVGKQQKSPAKSLHRKMAQAAASSRKDGKLNKVASNEQPGVVPKLSIEHGEKVNWLSCAEIKGSRRVLVADQTSSISVYALPEP</sequence>
<reference evidence="4" key="2">
    <citation type="submission" date="2025-08" db="UniProtKB">
        <authorList>
            <consortium name="Ensembl"/>
        </authorList>
    </citation>
    <scope>IDENTIFICATION</scope>
</reference>
<accession>A0A803V8H4</accession>
<feature type="repeat" description="WD" evidence="3">
    <location>
        <begin position="346"/>
        <end position="388"/>
    </location>
</feature>
<dbReference type="GeneTree" id="ENSGT00390000011073"/>
<keyword evidence="1 3" id="KW-0853">WD repeat</keyword>
<dbReference type="PROSITE" id="PS50294">
    <property type="entry name" value="WD_REPEATS_REGION"/>
    <property type="match status" value="1"/>
</dbReference>
<gene>
    <name evidence="4" type="primary">WDR53</name>
</gene>
<dbReference type="PANTHER" id="PTHR44666">
    <property type="entry name" value="WD REPEAT-CONTAINING PROTEIN 53"/>
    <property type="match status" value="1"/>
</dbReference>
<feature type="repeat" description="WD" evidence="3">
    <location>
        <begin position="450"/>
        <end position="485"/>
    </location>
</feature>
<dbReference type="Proteomes" id="UP000016665">
    <property type="component" value="Chromosome 9"/>
</dbReference>
<evidence type="ECO:0000256" key="1">
    <source>
        <dbReference type="ARBA" id="ARBA00022574"/>
    </source>
</evidence>
<dbReference type="PROSITE" id="PS00678">
    <property type="entry name" value="WD_REPEATS_1"/>
    <property type="match status" value="2"/>
</dbReference>
<evidence type="ECO:0000256" key="2">
    <source>
        <dbReference type="ARBA" id="ARBA00022737"/>
    </source>
</evidence>
<dbReference type="InterPro" id="IPR036322">
    <property type="entry name" value="WD40_repeat_dom_sf"/>
</dbReference>
<dbReference type="Pfam" id="PF00400">
    <property type="entry name" value="WD40"/>
    <property type="match status" value="2"/>
</dbReference>
<evidence type="ECO:0000313" key="5">
    <source>
        <dbReference type="Proteomes" id="UP000016665"/>
    </source>
</evidence>
<dbReference type="SMART" id="SM00320">
    <property type="entry name" value="WD40"/>
    <property type="match status" value="6"/>
</dbReference>
<dbReference type="InterPro" id="IPR042453">
    <property type="entry name" value="WDR53"/>
</dbReference>
<dbReference type="InterPro" id="IPR015943">
    <property type="entry name" value="WD40/YVTN_repeat-like_dom_sf"/>
</dbReference>
<dbReference type="InterPro" id="IPR019775">
    <property type="entry name" value="WD40_repeat_CS"/>
</dbReference>